<proteinExistence type="inferred from homology"/>
<evidence type="ECO:0000256" key="4">
    <source>
        <dbReference type="ARBA" id="ARBA00022777"/>
    </source>
</evidence>
<keyword evidence="8" id="KW-1185">Reference proteome</keyword>
<protein>
    <submittedName>
        <fullName evidence="7">Phosphotransferase</fullName>
    </submittedName>
</protein>
<gene>
    <name evidence="7" type="ORF">FRC53_08760</name>
</gene>
<comment type="caution">
    <text evidence="7">The sequence shown here is derived from an EMBL/GenBank/DDBJ whole genome shotgun (WGS) entry which is preliminary data.</text>
</comment>
<dbReference type="AlphaFoldDB" id="A0A6L5GTB2"/>
<dbReference type="SUPFAM" id="SSF56112">
    <property type="entry name" value="Protein kinase-like (PK-like)"/>
    <property type="match status" value="1"/>
</dbReference>
<dbReference type="Proteomes" id="UP000473648">
    <property type="component" value="Unassembled WGS sequence"/>
</dbReference>
<sequence>MDYQNITKDTAAAYIQNETNLFPKDAVLDVYEIGSDASKADDDGDGFVNFLFRVTDTRTGGSVILKQARPYARTFESATPYVPERNTLEARLMLIKSAITPEYIPEIYLIDAPNHLYICEDCGDLKIWRFEMMAGKIYPKIPAMVGELVAKDNFYTSELYLEPETHQELEAAFANPVMRNLFENILFLPKAIGPDDAAYPKRQALAQQVWADHTFRTEMLKLRHIYMAKSECLIHSDLHTSNLMVDADHMKTIDMEYAFMGACSADSGYLIGNLIYQYVRWFYCPQAGDHTPTEMRAYALYNIRMFLESYFAVFKACWQEDVRDIYRGFDDYCDYLLDRYFHETIGFAGAQLISRVGRGTRTPDIDTIPEESDQIEACQILFVLAKALVMHREDIATIGDFVDTIVRVTEDTRAALGK</sequence>
<keyword evidence="4" id="KW-0418">Kinase</keyword>
<dbReference type="Gene3D" id="3.90.1200.10">
    <property type="match status" value="1"/>
</dbReference>
<dbReference type="InterPro" id="IPR011009">
    <property type="entry name" value="Kinase-like_dom_sf"/>
</dbReference>
<reference evidence="7" key="1">
    <citation type="journal article" date="2020" name="Appl. Environ. Microbiol.">
        <title>Medium-Chain Fatty Acid Synthesis by 'Candidatus Weimeria bifida' gen. nov., sp. nov., and 'Candidatus Pseudoramibacter fermentans' sp. nov.</title>
        <authorList>
            <person name="Scarborough M.J."/>
            <person name="Myers K.S."/>
            <person name="Donohue T.J."/>
            <person name="Noguera D.R."/>
        </authorList>
    </citation>
    <scope>NUCLEOTIDE SEQUENCE</scope>
    <source>
        <strain evidence="7">EUB1.1</strain>
    </source>
</reference>
<evidence type="ECO:0000256" key="3">
    <source>
        <dbReference type="ARBA" id="ARBA00022741"/>
    </source>
</evidence>
<feature type="domain" description="Aminoglycoside phosphotransferase" evidence="6">
    <location>
        <begin position="52"/>
        <end position="271"/>
    </location>
</feature>
<accession>A0A6L5GTB2</accession>
<dbReference type="InterPro" id="IPR002575">
    <property type="entry name" value="Aminoglycoside_PTrfase"/>
</dbReference>
<dbReference type="GO" id="GO:0005524">
    <property type="term" value="F:ATP binding"/>
    <property type="evidence" value="ECO:0007669"/>
    <property type="project" value="UniProtKB-KW"/>
</dbReference>
<keyword evidence="2" id="KW-0808">Transferase</keyword>
<dbReference type="GO" id="GO:0016301">
    <property type="term" value="F:kinase activity"/>
    <property type="evidence" value="ECO:0007669"/>
    <property type="project" value="UniProtKB-KW"/>
</dbReference>
<evidence type="ECO:0000313" key="7">
    <source>
        <dbReference type="EMBL" id="MQM73485.1"/>
    </source>
</evidence>
<evidence type="ECO:0000256" key="5">
    <source>
        <dbReference type="ARBA" id="ARBA00022840"/>
    </source>
</evidence>
<dbReference type="PANTHER" id="PTHR34273">
    <property type="entry name" value="METHYLTHIORIBOSE KINASE"/>
    <property type="match status" value="1"/>
</dbReference>
<dbReference type="Gene3D" id="3.30.200.20">
    <property type="entry name" value="Phosphorylase Kinase, domain 1"/>
    <property type="match status" value="1"/>
</dbReference>
<organism evidence="7 8">
    <name type="scientific">Candidatus Pseudoramibacter fermentans</name>
    <dbReference type="NCBI Taxonomy" id="2594427"/>
    <lineage>
        <taxon>Bacteria</taxon>
        <taxon>Bacillati</taxon>
        <taxon>Bacillota</taxon>
        <taxon>Clostridia</taxon>
        <taxon>Eubacteriales</taxon>
        <taxon>Eubacteriaceae</taxon>
        <taxon>Pseudoramibacter</taxon>
    </lineage>
</organism>
<dbReference type="PANTHER" id="PTHR34273:SF2">
    <property type="entry name" value="METHYLTHIORIBOSE KINASE"/>
    <property type="match status" value="1"/>
</dbReference>
<evidence type="ECO:0000256" key="2">
    <source>
        <dbReference type="ARBA" id="ARBA00022679"/>
    </source>
</evidence>
<dbReference type="EMBL" id="VOGB01000005">
    <property type="protein sequence ID" value="MQM73485.1"/>
    <property type="molecule type" value="Genomic_DNA"/>
</dbReference>
<keyword evidence="3" id="KW-0547">Nucleotide-binding</keyword>
<evidence type="ECO:0000313" key="8">
    <source>
        <dbReference type="Proteomes" id="UP000473648"/>
    </source>
</evidence>
<evidence type="ECO:0000256" key="1">
    <source>
        <dbReference type="ARBA" id="ARBA00010165"/>
    </source>
</evidence>
<dbReference type="Pfam" id="PF01636">
    <property type="entry name" value="APH"/>
    <property type="match status" value="1"/>
</dbReference>
<name>A0A6L5GTB2_9FIRM</name>
<evidence type="ECO:0000259" key="6">
    <source>
        <dbReference type="Pfam" id="PF01636"/>
    </source>
</evidence>
<keyword evidence="5" id="KW-0067">ATP-binding</keyword>
<comment type="similarity">
    <text evidence="1">Belongs to the methylthioribose kinase family.</text>
</comment>